<accession>A0A4P5NXB4</accession>
<name>A0A4P5NXB4_9PROT</name>
<sequence length="46" mass="5164">MSIHEGVAMLVERIDAAISTGHEVAENRIGYTRRLIAIRLESLNQE</sequence>
<dbReference type="RefSeq" id="WP_154670682.1">
    <property type="nucleotide sequence ID" value="NZ_BDLU01000065.1"/>
</dbReference>
<reference evidence="2" key="1">
    <citation type="submission" date="2017-01" db="EMBL/GenBank/DDBJ databases">
        <title>Komagataeibacter sp. MSKU9 whole genome sequencing project.</title>
        <authorList>
            <person name="Matsutani M."/>
            <person name="Naloka K."/>
            <person name="Theeragool G."/>
            <person name="Yakushi T."/>
            <person name="Matsushita K."/>
        </authorList>
    </citation>
    <scope>NUCLEOTIDE SEQUENCE [LARGE SCALE GENOMIC DNA]</scope>
    <source>
        <strain evidence="2">MSKU9</strain>
    </source>
</reference>
<dbReference type="AlphaFoldDB" id="A0A4P5NXB4"/>
<dbReference type="Proteomes" id="UP000315095">
    <property type="component" value="Unassembled WGS sequence"/>
</dbReference>
<evidence type="ECO:0000313" key="2">
    <source>
        <dbReference type="Proteomes" id="UP000315095"/>
    </source>
</evidence>
<comment type="caution">
    <text evidence="1">The sequence shown here is derived from an EMBL/GenBank/DDBJ whole genome shotgun (WGS) entry which is preliminary data.</text>
</comment>
<keyword evidence="2" id="KW-1185">Reference proteome</keyword>
<organism evidence="1 2">
    <name type="scientific">Komagataeibacter diospyri</name>
    <dbReference type="NCBI Taxonomy" id="1932662"/>
    <lineage>
        <taxon>Bacteria</taxon>
        <taxon>Pseudomonadati</taxon>
        <taxon>Pseudomonadota</taxon>
        <taxon>Alphaproteobacteria</taxon>
        <taxon>Acetobacterales</taxon>
        <taxon>Acetobacteraceae</taxon>
        <taxon>Komagataeibacter</taxon>
    </lineage>
</organism>
<evidence type="ECO:0000313" key="1">
    <source>
        <dbReference type="EMBL" id="GCE84954.1"/>
    </source>
</evidence>
<protein>
    <submittedName>
        <fullName evidence="1">Uncharacterized protein</fullName>
    </submittedName>
</protein>
<dbReference type="EMBL" id="BDLU01000065">
    <property type="protein sequence ID" value="GCE84954.1"/>
    <property type="molecule type" value="Genomic_DNA"/>
</dbReference>
<gene>
    <name evidence="1" type="ORF">MSKU9_3095</name>
</gene>
<proteinExistence type="predicted"/>